<dbReference type="EMBL" id="CP069450">
    <property type="protein sequence ID" value="QRO49919.1"/>
    <property type="molecule type" value="Genomic_DNA"/>
</dbReference>
<dbReference type="OrthoDB" id="1493027at2"/>
<dbReference type="AlphaFoldDB" id="A0A413IHK3"/>
<dbReference type="Pfam" id="PF04773">
    <property type="entry name" value="FecR"/>
    <property type="match status" value="1"/>
</dbReference>
<keyword evidence="1" id="KW-0812">Transmembrane</keyword>
<dbReference type="GeneID" id="93097331"/>
<evidence type="ECO:0000313" key="6">
    <source>
        <dbReference type="Proteomes" id="UP000286063"/>
    </source>
</evidence>
<sequence length="383" mass="44345">MNDFSTDRWERLTELWRNKDTDSDKDAHPLNTEDKRQFELLFKIRQAMQGVQCRQYDIERGWRKVKPRGVFRRIESIKRFVAVIVIGVGVAAGVWMWQERALDKKDLVLTSFVPGVAHAELILANGERLQVNAREEVYASKTEGVVITNDTAKTRVRYQVTERAVVKRPGMNTFVVPKGGEYTLELSDGTLVWMNAESSLRFPEEFTRDKREVYLDGEAYFQVAKDSLKPFLVHVDKYCIRVLGTSFNVSAYSGDKTWYTTLVEGAIAVGGIGNEIRMSPCEQLCIDTDSGQCELREVNPELYTSWVGGKFYFKAYTFEELVRRLQRWYDFDVLYRDEGIRQRRFSGVINKYRPLGEMLEFLEMTSDVCFELNGKTIIVSKKK</sequence>
<dbReference type="Proteomes" id="UP000654720">
    <property type="component" value="Chromosome"/>
</dbReference>
<evidence type="ECO:0000313" key="5">
    <source>
        <dbReference type="EMBL" id="RGY11055.1"/>
    </source>
</evidence>
<keyword evidence="7" id="KW-1185">Reference proteome</keyword>
<dbReference type="InterPro" id="IPR012373">
    <property type="entry name" value="Ferrdict_sens_TM"/>
</dbReference>
<dbReference type="PANTHER" id="PTHR30273:SF2">
    <property type="entry name" value="PROTEIN FECR"/>
    <property type="match status" value="1"/>
</dbReference>
<proteinExistence type="predicted"/>
<organism evidence="5 6">
    <name type="scientific">Butyricimonas virosa</name>
    <dbReference type="NCBI Taxonomy" id="544645"/>
    <lineage>
        <taxon>Bacteria</taxon>
        <taxon>Pseudomonadati</taxon>
        <taxon>Bacteroidota</taxon>
        <taxon>Bacteroidia</taxon>
        <taxon>Bacteroidales</taxon>
        <taxon>Odoribacteraceae</taxon>
        <taxon>Butyricimonas</taxon>
    </lineage>
</organism>
<dbReference type="PANTHER" id="PTHR30273">
    <property type="entry name" value="PERIPLASMIC SIGNAL SENSOR AND SIGMA FACTOR ACTIVATOR FECR-RELATED"/>
    <property type="match status" value="1"/>
</dbReference>
<feature type="domain" description="Protein FecR C-terminal" evidence="3">
    <location>
        <begin position="310"/>
        <end position="379"/>
    </location>
</feature>
<dbReference type="Pfam" id="PF16344">
    <property type="entry name" value="FecR_C"/>
    <property type="match status" value="1"/>
</dbReference>
<dbReference type="InterPro" id="IPR006860">
    <property type="entry name" value="FecR"/>
</dbReference>
<dbReference type="RefSeq" id="WP_051465987.1">
    <property type="nucleotide sequence ID" value="NZ_CAJKXH010000060.1"/>
</dbReference>
<feature type="transmembrane region" description="Helical" evidence="1">
    <location>
        <begin position="80"/>
        <end position="97"/>
    </location>
</feature>
<reference evidence="5 6" key="1">
    <citation type="submission" date="2018-08" db="EMBL/GenBank/DDBJ databases">
        <title>A genome reference for cultivated species of the human gut microbiota.</title>
        <authorList>
            <person name="Zou Y."/>
            <person name="Xue W."/>
            <person name="Luo G."/>
        </authorList>
    </citation>
    <scope>NUCLEOTIDE SEQUENCE [LARGE SCALE GENOMIC DNA]</scope>
    <source>
        <strain evidence="5 6">OF02-7</strain>
    </source>
</reference>
<evidence type="ECO:0000259" key="3">
    <source>
        <dbReference type="Pfam" id="PF16344"/>
    </source>
</evidence>
<evidence type="ECO:0000259" key="2">
    <source>
        <dbReference type="Pfam" id="PF04773"/>
    </source>
</evidence>
<keyword evidence="1" id="KW-1133">Transmembrane helix</keyword>
<gene>
    <name evidence="5" type="ORF">DXA50_19760</name>
    <name evidence="4" type="ORF">I6J59_18955</name>
</gene>
<feature type="domain" description="FecR protein" evidence="2">
    <location>
        <begin position="175"/>
        <end position="267"/>
    </location>
</feature>
<dbReference type="Gene3D" id="3.55.50.30">
    <property type="match status" value="1"/>
</dbReference>
<dbReference type="PIRSF" id="PIRSF018266">
    <property type="entry name" value="FecR"/>
    <property type="match status" value="1"/>
</dbReference>
<reference evidence="4 7" key="2">
    <citation type="submission" date="2021-02" db="EMBL/GenBank/DDBJ databases">
        <title>FDA dAtabase for Regulatory Grade micrObial Sequences (FDA-ARGOS): Supporting development and validation of Infectious Disease Dx tests.</title>
        <authorList>
            <person name="Carlson P."/>
            <person name="Fischbach M."/>
            <person name="Hastie J."/>
            <person name="Bilen M."/>
            <person name="Cheng A."/>
            <person name="Tallon L."/>
            <person name="Sadzewicz L."/>
            <person name="Zhao X."/>
            <person name="Boylan J."/>
            <person name="Ott S."/>
            <person name="Bowen H."/>
            <person name="Vavikolanu K."/>
            <person name="Mehta A."/>
            <person name="Aluvathingal J."/>
            <person name="Nadendla S."/>
            <person name="Yan Y."/>
            <person name="Sichtig H."/>
        </authorList>
    </citation>
    <scope>NUCLEOTIDE SEQUENCE [LARGE SCALE GENOMIC DNA]</scope>
    <source>
        <strain evidence="4 7">FDAARGOS_1229</strain>
    </source>
</reference>
<protein>
    <submittedName>
        <fullName evidence="5">FecR family protein</fullName>
    </submittedName>
</protein>
<dbReference type="InterPro" id="IPR032508">
    <property type="entry name" value="FecR_C"/>
</dbReference>
<dbReference type="FunFam" id="2.60.120.1440:FF:000001">
    <property type="entry name" value="Putative anti-sigma factor"/>
    <property type="match status" value="1"/>
</dbReference>
<dbReference type="Gene3D" id="2.60.120.1440">
    <property type="match status" value="1"/>
</dbReference>
<name>A0A413IHK3_9BACT</name>
<evidence type="ECO:0000313" key="4">
    <source>
        <dbReference type="EMBL" id="QRO49919.1"/>
    </source>
</evidence>
<dbReference type="EMBL" id="QSCR01000060">
    <property type="protein sequence ID" value="RGY11055.1"/>
    <property type="molecule type" value="Genomic_DNA"/>
</dbReference>
<dbReference type="GO" id="GO:0016989">
    <property type="term" value="F:sigma factor antagonist activity"/>
    <property type="evidence" value="ECO:0007669"/>
    <property type="project" value="TreeGrafter"/>
</dbReference>
<accession>A0A413IHK3</accession>
<evidence type="ECO:0000313" key="7">
    <source>
        <dbReference type="Proteomes" id="UP000654720"/>
    </source>
</evidence>
<dbReference type="Proteomes" id="UP000286063">
    <property type="component" value="Unassembled WGS sequence"/>
</dbReference>
<keyword evidence="1" id="KW-0472">Membrane</keyword>
<evidence type="ECO:0000256" key="1">
    <source>
        <dbReference type="SAM" id="Phobius"/>
    </source>
</evidence>